<dbReference type="Proteomes" id="UP001345013">
    <property type="component" value="Unassembled WGS sequence"/>
</dbReference>
<dbReference type="PANTHER" id="PTHR34706">
    <property type="entry name" value="SLR1338 PROTEIN"/>
    <property type="match status" value="1"/>
</dbReference>
<sequence>MDTMTPSTYFIPCNHTQIASAKYSMSFLKKLASPTSPFRQNTQSTSHSKNEAPPAYSAGPPVMAPRPRSGLETTTDSPYAFLGQFDTVFLIDDSGSMAGRSWRETADALSAITPICTEQDADGIDVYFLNHRNPYGTDNIGAYRDVTSTGAVQEIFRNVRPSGGTPTGTRLNAILKQYLVDLPKELEKQARGQQSSVKPLNIIVITDGVATDDVESAIVSSAKKLDKMGAEPWQVGIQFFQVGQDRAATQDLKELDDSLADEHGIRDMVDTMPWSGVDGAVLTAEGIMKVTMGAINRRLDRKRASQEALHKK</sequence>
<organism evidence="3 4">
    <name type="scientific">Lithohypha guttulata</name>
    <dbReference type="NCBI Taxonomy" id="1690604"/>
    <lineage>
        <taxon>Eukaryota</taxon>
        <taxon>Fungi</taxon>
        <taxon>Dikarya</taxon>
        <taxon>Ascomycota</taxon>
        <taxon>Pezizomycotina</taxon>
        <taxon>Eurotiomycetes</taxon>
        <taxon>Chaetothyriomycetidae</taxon>
        <taxon>Chaetothyriales</taxon>
        <taxon>Trichomeriaceae</taxon>
        <taxon>Lithohypha</taxon>
    </lineage>
</organism>
<dbReference type="InterPro" id="IPR002035">
    <property type="entry name" value="VWF_A"/>
</dbReference>
<proteinExistence type="predicted"/>
<dbReference type="PANTHER" id="PTHR34706:SF1">
    <property type="entry name" value="VWFA DOMAIN-CONTAINING PROTEIN"/>
    <property type="match status" value="1"/>
</dbReference>
<reference evidence="3 4" key="1">
    <citation type="submission" date="2023-08" db="EMBL/GenBank/DDBJ databases">
        <title>Black Yeasts Isolated from many extreme environments.</title>
        <authorList>
            <person name="Coleine C."/>
            <person name="Stajich J.E."/>
            <person name="Selbmann L."/>
        </authorList>
    </citation>
    <scope>NUCLEOTIDE SEQUENCE [LARGE SCALE GENOMIC DNA]</scope>
    <source>
        <strain evidence="3 4">CCFEE 5885</strain>
    </source>
</reference>
<dbReference type="Gene3D" id="3.40.50.410">
    <property type="entry name" value="von Willebrand factor, type A domain"/>
    <property type="match status" value="1"/>
</dbReference>
<gene>
    <name evidence="3" type="ORF">LTR24_008442</name>
</gene>
<evidence type="ECO:0000313" key="4">
    <source>
        <dbReference type="Proteomes" id="UP001345013"/>
    </source>
</evidence>
<protein>
    <recommendedName>
        <fullName evidence="2">VWFA domain-containing protein</fullName>
    </recommendedName>
</protein>
<dbReference type="SMART" id="SM00327">
    <property type="entry name" value="VWA"/>
    <property type="match status" value="1"/>
</dbReference>
<evidence type="ECO:0000256" key="1">
    <source>
        <dbReference type="SAM" id="MobiDB-lite"/>
    </source>
</evidence>
<dbReference type="EMBL" id="JAVRRG010000146">
    <property type="protein sequence ID" value="KAK5080653.1"/>
    <property type="molecule type" value="Genomic_DNA"/>
</dbReference>
<name>A0ABR0K119_9EURO</name>
<comment type="caution">
    <text evidence="3">The sequence shown here is derived from an EMBL/GenBank/DDBJ whole genome shotgun (WGS) entry which is preliminary data.</text>
</comment>
<feature type="region of interest" description="Disordered" evidence="1">
    <location>
        <begin position="34"/>
        <end position="75"/>
    </location>
</feature>
<dbReference type="SUPFAM" id="SSF53300">
    <property type="entry name" value="vWA-like"/>
    <property type="match status" value="1"/>
</dbReference>
<evidence type="ECO:0000313" key="3">
    <source>
        <dbReference type="EMBL" id="KAK5080653.1"/>
    </source>
</evidence>
<evidence type="ECO:0000259" key="2">
    <source>
        <dbReference type="PROSITE" id="PS50234"/>
    </source>
</evidence>
<dbReference type="PROSITE" id="PS50234">
    <property type="entry name" value="VWFA"/>
    <property type="match status" value="1"/>
</dbReference>
<dbReference type="Pfam" id="PF00092">
    <property type="entry name" value="VWA"/>
    <property type="match status" value="1"/>
</dbReference>
<keyword evidence="4" id="KW-1185">Reference proteome</keyword>
<accession>A0ABR0K119</accession>
<feature type="domain" description="VWFA" evidence="2">
    <location>
        <begin position="86"/>
        <end position="287"/>
    </location>
</feature>
<feature type="compositionally biased region" description="Polar residues" evidence="1">
    <location>
        <begin position="34"/>
        <end position="47"/>
    </location>
</feature>
<dbReference type="InterPro" id="IPR036465">
    <property type="entry name" value="vWFA_dom_sf"/>
</dbReference>